<dbReference type="InterPro" id="IPR045168">
    <property type="entry name" value="YTH_prot"/>
</dbReference>
<comment type="caution">
    <text evidence="4">The sequence shown here is derived from an EMBL/GenBank/DDBJ whole genome shotgun (WGS) entry which is preliminary data.</text>
</comment>
<feature type="compositionally biased region" description="Polar residues" evidence="2">
    <location>
        <begin position="343"/>
        <end position="354"/>
    </location>
</feature>
<protein>
    <recommendedName>
        <fullName evidence="1">YTH domain-containing family protein</fullName>
    </recommendedName>
</protein>
<dbReference type="EMBL" id="JABTTQ020000010">
    <property type="protein sequence ID" value="KAK6147514.1"/>
    <property type="molecule type" value="Genomic_DNA"/>
</dbReference>
<dbReference type="PANTHER" id="PTHR12357">
    <property type="entry name" value="YTH YT521-B HOMOLOGY DOMAIN-CONTAINING"/>
    <property type="match status" value="1"/>
</dbReference>
<dbReference type="CDD" id="cd21134">
    <property type="entry name" value="YTH"/>
    <property type="match status" value="1"/>
</dbReference>
<sequence length="693" mass="75573">MPRIVDDLFTVFFSHDIGIALLDAGDRAVELHNLTAEPTSPKDERIVSTNPSPDAAISGASSNAKDQPATSETTGALATMQAFNTYTPQEQGYYFPGYENGSGNWDEHSNYVNANNLHVIPPAMYNDNSSLFFPPGYGFDSQMGYGQFSPLASPLSPIMIDGQLFSPHQMPVNPSYYPPPISPGPPHVTSALPASQTELMASGSSSQENLIDNAFFGSGSGYYLPFGSFRGGDFSGSGHGLYKFPGDFGSSEPLPSRSSSLDTSRFMSPLTSGTVYHQPIGILGSYEQNVAQAQFQGFGLTANSSARHFAHSGSYQSTIGSSSNRYRIASDKGGRRERDRDTVNISTDTLGISSDRNRGPRASKPKSKSSPEDGSSAGIKDVESTSRFHVHHFNSPDFITDYERAKFFVIKSFSEDNIHKSIKYNVWASTPLGNRKLDAAYREAKEMEGICPVFLFFSLGASVIANECIQSFDTSCCNDLQVNASGQFCGIAEMIGPVDFENDADYWQQDRWSGQFPVKWHIIKDVPNSRFRHILLENNDNKPVTHSRDSQECSWGSGWGWAGIGVEGWIEPQLCHDSVLSVTNGYLRVCGDRSQGSWAIGRSGNMADADSSFPLTCSDSLTVSHACFAYLLMVVPPFQRKASLERKAKQRASSTGNTTTATLATESINQLSDNLADTLRLDVDINLSKKDLE</sequence>
<keyword evidence="1" id="KW-0694">RNA-binding</keyword>
<gene>
    <name evidence="4" type="ORF">DH2020_018426</name>
</gene>
<dbReference type="Gene3D" id="3.10.590.10">
    <property type="entry name" value="ph1033 like domains"/>
    <property type="match status" value="2"/>
</dbReference>
<dbReference type="PANTHER" id="PTHR12357:SF77">
    <property type="entry name" value="YTH DOMAIN-CONTAINING FAMILY PROTEIN"/>
    <property type="match status" value="1"/>
</dbReference>
<dbReference type="InterPro" id="IPR007275">
    <property type="entry name" value="YTH_domain"/>
</dbReference>
<evidence type="ECO:0000259" key="3">
    <source>
        <dbReference type="PROSITE" id="PS50882"/>
    </source>
</evidence>
<feature type="compositionally biased region" description="Basic and acidic residues" evidence="2">
    <location>
        <begin position="328"/>
        <end position="342"/>
    </location>
</feature>
<feature type="compositionally biased region" description="Polar residues" evidence="2">
    <location>
        <begin position="59"/>
        <end position="74"/>
    </location>
</feature>
<keyword evidence="5" id="KW-1185">Reference proteome</keyword>
<feature type="region of interest" description="Disordered" evidence="2">
    <location>
        <begin position="36"/>
        <end position="74"/>
    </location>
</feature>
<dbReference type="PROSITE" id="PS50882">
    <property type="entry name" value="YTH"/>
    <property type="match status" value="1"/>
</dbReference>
<organism evidence="4 5">
    <name type="scientific">Rehmannia glutinosa</name>
    <name type="common">Chinese foxglove</name>
    <dbReference type="NCBI Taxonomy" id="99300"/>
    <lineage>
        <taxon>Eukaryota</taxon>
        <taxon>Viridiplantae</taxon>
        <taxon>Streptophyta</taxon>
        <taxon>Embryophyta</taxon>
        <taxon>Tracheophyta</taxon>
        <taxon>Spermatophyta</taxon>
        <taxon>Magnoliopsida</taxon>
        <taxon>eudicotyledons</taxon>
        <taxon>Gunneridae</taxon>
        <taxon>Pentapetalae</taxon>
        <taxon>asterids</taxon>
        <taxon>lamiids</taxon>
        <taxon>Lamiales</taxon>
        <taxon>Orobanchaceae</taxon>
        <taxon>Rehmannieae</taxon>
        <taxon>Rehmannia</taxon>
    </lineage>
</organism>
<feature type="region of interest" description="Disordered" evidence="2">
    <location>
        <begin position="314"/>
        <end position="381"/>
    </location>
</feature>
<evidence type="ECO:0000256" key="2">
    <source>
        <dbReference type="SAM" id="MobiDB-lite"/>
    </source>
</evidence>
<comment type="similarity">
    <text evidence="1">Belongs to the YTHDF family.</text>
</comment>
<name>A0ABR0WN21_REHGL</name>
<feature type="domain" description="YTH" evidence="3">
    <location>
        <begin position="405"/>
        <end position="565"/>
    </location>
</feature>
<proteinExistence type="inferred from homology"/>
<evidence type="ECO:0000313" key="4">
    <source>
        <dbReference type="EMBL" id="KAK6147514.1"/>
    </source>
</evidence>
<reference evidence="4 5" key="1">
    <citation type="journal article" date="2021" name="Comput. Struct. Biotechnol. J.">
        <title>De novo genome assembly of the potent medicinal plant Rehmannia glutinosa using nanopore technology.</title>
        <authorList>
            <person name="Ma L."/>
            <person name="Dong C."/>
            <person name="Song C."/>
            <person name="Wang X."/>
            <person name="Zheng X."/>
            <person name="Niu Y."/>
            <person name="Chen S."/>
            <person name="Feng W."/>
        </authorList>
    </citation>
    <scope>NUCLEOTIDE SEQUENCE [LARGE SCALE GENOMIC DNA]</scope>
    <source>
        <strain evidence="4">DH-2019</strain>
    </source>
</reference>
<accession>A0ABR0WN21</accession>
<dbReference type="Proteomes" id="UP001318860">
    <property type="component" value="Unassembled WGS sequence"/>
</dbReference>
<comment type="function">
    <text evidence="1">Specifically recognizes and binds N6-methyladenosine (m6A)-containing RNAs, and regulates mRNA stability. M6A is a modification present at internal sites of mRNAs and some non-coding RNAs and plays a role in mRNA stability and processing.</text>
</comment>
<feature type="compositionally biased region" description="Low complexity" evidence="2">
    <location>
        <begin position="314"/>
        <end position="323"/>
    </location>
</feature>
<dbReference type="Pfam" id="PF04146">
    <property type="entry name" value="YTH"/>
    <property type="match status" value="2"/>
</dbReference>
<evidence type="ECO:0000256" key="1">
    <source>
        <dbReference type="RuleBase" id="RU369095"/>
    </source>
</evidence>
<evidence type="ECO:0000313" key="5">
    <source>
        <dbReference type="Proteomes" id="UP001318860"/>
    </source>
</evidence>